<feature type="region of interest" description="Disordered" evidence="1">
    <location>
        <begin position="1"/>
        <end position="23"/>
    </location>
</feature>
<dbReference type="AlphaFoldDB" id="A0ABD1UXL1"/>
<evidence type="ECO:0000313" key="2">
    <source>
        <dbReference type="EMBL" id="KAL2529787.1"/>
    </source>
</evidence>
<gene>
    <name evidence="2" type="ORF">Fot_22388</name>
</gene>
<dbReference type="EMBL" id="JBFOLJ010000006">
    <property type="protein sequence ID" value="KAL2529787.1"/>
    <property type="molecule type" value="Genomic_DNA"/>
</dbReference>
<name>A0ABD1UXL1_9LAMI</name>
<comment type="caution">
    <text evidence="2">The sequence shown here is derived from an EMBL/GenBank/DDBJ whole genome shotgun (WGS) entry which is preliminary data.</text>
</comment>
<evidence type="ECO:0000313" key="3">
    <source>
        <dbReference type="Proteomes" id="UP001604277"/>
    </source>
</evidence>
<reference evidence="3" key="1">
    <citation type="submission" date="2024-07" db="EMBL/GenBank/DDBJ databases">
        <title>Two chromosome-level genome assemblies of Korean endemic species Abeliophyllum distichum and Forsythia ovata (Oleaceae).</title>
        <authorList>
            <person name="Jang H."/>
        </authorList>
    </citation>
    <scope>NUCLEOTIDE SEQUENCE [LARGE SCALE GENOMIC DNA]</scope>
</reference>
<sequence>MMHHVKQNNRAVNKSPPRATRAAHALHKEEAHFIGKPMTLAFHIIKSSSFGPSAARVLGPKDAARIRQNIKFNYSNSLEDGIFECSDRYRHSDSHPTTNAVLSPCLDVHPICIARSRMFVDNEFID</sequence>
<keyword evidence="3" id="KW-1185">Reference proteome</keyword>
<dbReference type="Proteomes" id="UP001604277">
    <property type="component" value="Unassembled WGS sequence"/>
</dbReference>
<organism evidence="2 3">
    <name type="scientific">Forsythia ovata</name>
    <dbReference type="NCBI Taxonomy" id="205694"/>
    <lineage>
        <taxon>Eukaryota</taxon>
        <taxon>Viridiplantae</taxon>
        <taxon>Streptophyta</taxon>
        <taxon>Embryophyta</taxon>
        <taxon>Tracheophyta</taxon>
        <taxon>Spermatophyta</taxon>
        <taxon>Magnoliopsida</taxon>
        <taxon>eudicotyledons</taxon>
        <taxon>Gunneridae</taxon>
        <taxon>Pentapetalae</taxon>
        <taxon>asterids</taxon>
        <taxon>lamiids</taxon>
        <taxon>Lamiales</taxon>
        <taxon>Oleaceae</taxon>
        <taxon>Forsythieae</taxon>
        <taxon>Forsythia</taxon>
    </lineage>
</organism>
<proteinExistence type="predicted"/>
<evidence type="ECO:0000256" key="1">
    <source>
        <dbReference type="SAM" id="MobiDB-lite"/>
    </source>
</evidence>
<accession>A0ABD1UXL1</accession>
<protein>
    <submittedName>
        <fullName evidence="2">Uncharacterized protein</fullName>
    </submittedName>
</protein>